<name>A0A518BME2_9BACT</name>
<accession>A0A518BME2</accession>
<dbReference type="AlphaFoldDB" id="A0A518BME2"/>
<proteinExistence type="predicted"/>
<dbReference type="Proteomes" id="UP000316921">
    <property type="component" value="Chromosome"/>
</dbReference>
<feature type="transmembrane region" description="Helical" evidence="2">
    <location>
        <begin position="102"/>
        <end position="122"/>
    </location>
</feature>
<evidence type="ECO:0000256" key="1">
    <source>
        <dbReference type="SAM" id="MobiDB-lite"/>
    </source>
</evidence>
<sequence>MLGSSVAVSGVVGHTLCMDDPTFEAVARACGGQGTTWRAKALRAEGRESEAIDEVIASGGRRMALLTLILCVNLVLLGLTLTGSHLDHYPDWLVVVGRISGVLLPLIFVALVGWQAAGLHFARSLRAQIEQRSGGSPASDDEGDRSLPAHGRS</sequence>
<organism evidence="3 4">
    <name type="scientific">Engelhardtia mirabilis</name>
    <dbReference type="NCBI Taxonomy" id="2528011"/>
    <lineage>
        <taxon>Bacteria</taxon>
        <taxon>Pseudomonadati</taxon>
        <taxon>Planctomycetota</taxon>
        <taxon>Planctomycetia</taxon>
        <taxon>Planctomycetia incertae sedis</taxon>
        <taxon>Engelhardtia</taxon>
    </lineage>
</organism>
<feature type="region of interest" description="Disordered" evidence="1">
    <location>
        <begin position="131"/>
        <end position="153"/>
    </location>
</feature>
<feature type="transmembrane region" description="Helical" evidence="2">
    <location>
        <begin position="63"/>
        <end position="82"/>
    </location>
</feature>
<keyword evidence="2" id="KW-0472">Membrane</keyword>
<keyword evidence="2" id="KW-0812">Transmembrane</keyword>
<gene>
    <name evidence="3" type="ORF">Pla133_32110</name>
</gene>
<keyword evidence="4" id="KW-1185">Reference proteome</keyword>
<dbReference type="EMBL" id="CP036287">
    <property type="protein sequence ID" value="QDU68117.1"/>
    <property type="molecule type" value="Genomic_DNA"/>
</dbReference>
<evidence type="ECO:0000313" key="3">
    <source>
        <dbReference type="EMBL" id="QDU68117.1"/>
    </source>
</evidence>
<evidence type="ECO:0000313" key="4">
    <source>
        <dbReference type="Proteomes" id="UP000316921"/>
    </source>
</evidence>
<dbReference type="KEGG" id="pbap:Pla133_32110"/>
<evidence type="ECO:0000256" key="2">
    <source>
        <dbReference type="SAM" id="Phobius"/>
    </source>
</evidence>
<protein>
    <submittedName>
        <fullName evidence="3">Uncharacterized protein</fullName>
    </submittedName>
</protein>
<keyword evidence="2" id="KW-1133">Transmembrane helix</keyword>
<reference evidence="3 4" key="1">
    <citation type="submission" date="2019-02" db="EMBL/GenBank/DDBJ databases">
        <title>Deep-cultivation of Planctomycetes and their phenomic and genomic characterization uncovers novel biology.</title>
        <authorList>
            <person name="Wiegand S."/>
            <person name="Jogler M."/>
            <person name="Boedeker C."/>
            <person name="Pinto D."/>
            <person name="Vollmers J."/>
            <person name="Rivas-Marin E."/>
            <person name="Kohn T."/>
            <person name="Peeters S.H."/>
            <person name="Heuer A."/>
            <person name="Rast P."/>
            <person name="Oberbeckmann S."/>
            <person name="Bunk B."/>
            <person name="Jeske O."/>
            <person name="Meyerdierks A."/>
            <person name="Storesund J.E."/>
            <person name="Kallscheuer N."/>
            <person name="Luecker S."/>
            <person name="Lage O.M."/>
            <person name="Pohl T."/>
            <person name="Merkel B.J."/>
            <person name="Hornburger P."/>
            <person name="Mueller R.-W."/>
            <person name="Bruemmer F."/>
            <person name="Labrenz M."/>
            <person name="Spormann A.M."/>
            <person name="Op den Camp H."/>
            <person name="Overmann J."/>
            <person name="Amann R."/>
            <person name="Jetten M.S.M."/>
            <person name="Mascher T."/>
            <person name="Medema M.H."/>
            <person name="Devos D.P."/>
            <person name="Kaster A.-K."/>
            <person name="Ovreas L."/>
            <person name="Rohde M."/>
            <person name="Galperin M.Y."/>
            <person name="Jogler C."/>
        </authorList>
    </citation>
    <scope>NUCLEOTIDE SEQUENCE [LARGE SCALE GENOMIC DNA]</scope>
    <source>
        <strain evidence="3 4">Pla133</strain>
    </source>
</reference>